<gene>
    <name evidence="2" type="ORF">ACFOWM_03980</name>
</gene>
<evidence type="ECO:0000313" key="3">
    <source>
        <dbReference type="Proteomes" id="UP001595907"/>
    </source>
</evidence>
<dbReference type="Proteomes" id="UP001595907">
    <property type="component" value="Unassembled WGS sequence"/>
</dbReference>
<name>A0ABV8QSK2_9BACT</name>
<proteinExistence type="predicted"/>
<dbReference type="Pfam" id="PF03793">
    <property type="entry name" value="PASTA"/>
    <property type="match status" value="1"/>
</dbReference>
<sequence>MFKFITSKPLWVNILVILGLTALLLFAFLQLLGVITKHGSYLTVPAVTSKTTAEAVKLLESKGFEVVIQDSVYTDTAKMGTVLKQFPEPNSTVKVNRVVLLTVNRVTLPLIDMPSLQGKSLSYALDILKRSHLVLGDTTFKPDFMMGSVLEQKFKGTTIASGAKVPWGSTIDLVIGGGLSNEQIMVPELVGLTYEQAKAVLEESGLMLASTVYTSSISDTANAFVVRQMPTRFTVDQRPVYIRSGQIVDLWISKDNVPLVDSTSNKTTTPNN</sequence>
<accession>A0ABV8QSK2</accession>
<feature type="domain" description="PASTA" evidence="1">
    <location>
        <begin position="180"/>
        <end position="254"/>
    </location>
</feature>
<dbReference type="SUPFAM" id="SSF54184">
    <property type="entry name" value="Penicillin-binding protein 2x (pbp-2x), c-terminal domain"/>
    <property type="match status" value="1"/>
</dbReference>
<comment type="caution">
    <text evidence="2">The sequence shown here is derived from an EMBL/GenBank/DDBJ whole genome shotgun (WGS) entry which is preliminary data.</text>
</comment>
<dbReference type="SMART" id="SM00740">
    <property type="entry name" value="PASTA"/>
    <property type="match status" value="3"/>
</dbReference>
<dbReference type="CDD" id="cd06577">
    <property type="entry name" value="PASTA_pknB"/>
    <property type="match status" value="3"/>
</dbReference>
<dbReference type="Gene3D" id="3.30.10.20">
    <property type="match status" value="3"/>
</dbReference>
<keyword evidence="3" id="KW-1185">Reference proteome</keyword>
<protein>
    <submittedName>
        <fullName evidence="2">PASTA domain-containing protein</fullName>
    </submittedName>
</protein>
<evidence type="ECO:0000259" key="1">
    <source>
        <dbReference type="PROSITE" id="PS51178"/>
    </source>
</evidence>
<feature type="domain" description="PASTA" evidence="1">
    <location>
        <begin position="38"/>
        <end position="105"/>
    </location>
</feature>
<dbReference type="PROSITE" id="PS51178">
    <property type="entry name" value="PASTA"/>
    <property type="match status" value="2"/>
</dbReference>
<reference evidence="3" key="1">
    <citation type="journal article" date="2019" name="Int. J. Syst. Evol. Microbiol.">
        <title>The Global Catalogue of Microorganisms (GCM) 10K type strain sequencing project: providing services to taxonomists for standard genome sequencing and annotation.</title>
        <authorList>
            <consortium name="The Broad Institute Genomics Platform"/>
            <consortium name="The Broad Institute Genome Sequencing Center for Infectious Disease"/>
            <person name="Wu L."/>
            <person name="Ma J."/>
        </authorList>
    </citation>
    <scope>NUCLEOTIDE SEQUENCE [LARGE SCALE GENOMIC DNA]</scope>
    <source>
        <strain evidence="3">CECT 8289</strain>
    </source>
</reference>
<evidence type="ECO:0000313" key="2">
    <source>
        <dbReference type="EMBL" id="MFC4262024.1"/>
    </source>
</evidence>
<organism evidence="2 3">
    <name type="scientific">Ferruginibacter yonginensis</name>
    <dbReference type="NCBI Taxonomy" id="1310416"/>
    <lineage>
        <taxon>Bacteria</taxon>
        <taxon>Pseudomonadati</taxon>
        <taxon>Bacteroidota</taxon>
        <taxon>Chitinophagia</taxon>
        <taxon>Chitinophagales</taxon>
        <taxon>Chitinophagaceae</taxon>
        <taxon>Ferruginibacter</taxon>
    </lineage>
</organism>
<dbReference type="RefSeq" id="WP_379707372.1">
    <property type="nucleotide sequence ID" value="NZ_JBHSCZ010000001.1"/>
</dbReference>
<dbReference type="InterPro" id="IPR005543">
    <property type="entry name" value="PASTA_dom"/>
</dbReference>
<dbReference type="EMBL" id="JBHSCZ010000001">
    <property type="protein sequence ID" value="MFC4262024.1"/>
    <property type="molecule type" value="Genomic_DNA"/>
</dbReference>